<evidence type="ECO:0000256" key="1">
    <source>
        <dbReference type="ARBA" id="ARBA00000085"/>
    </source>
</evidence>
<name>A0ABU1NED2_9BURK</name>
<evidence type="ECO:0000256" key="7">
    <source>
        <dbReference type="ARBA" id="ARBA00022840"/>
    </source>
</evidence>
<comment type="catalytic activity">
    <reaction evidence="1">
        <text>ATP + protein L-histidine = ADP + protein N-phospho-L-histidine.</text>
        <dbReference type="EC" id="2.7.13.3"/>
    </reaction>
</comment>
<dbReference type="InterPro" id="IPR001789">
    <property type="entry name" value="Sig_transdc_resp-reg_receiver"/>
</dbReference>
<keyword evidence="5" id="KW-0547">Nucleotide-binding</keyword>
<dbReference type="Gene3D" id="1.10.287.130">
    <property type="match status" value="1"/>
</dbReference>
<evidence type="ECO:0000256" key="3">
    <source>
        <dbReference type="ARBA" id="ARBA00022553"/>
    </source>
</evidence>
<dbReference type="Proteomes" id="UP001184230">
    <property type="component" value="Unassembled WGS sequence"/>
</dbReference>
<keyword evidence="7" id="KW-0067">ATP-binding</keyword>
<dbReference type="Pfam" id="PF00989">
    <property type="entry name" value="PAS"/>
    <property type="match status" value="2"/>
</dbReference>
<keyword evidence="15" id="KW-1185">Reference proteome</keyword>
<dbReference type="EMBL" id="JAVDRF010000005">
    <property type="protein sequence ID" value="MDR6536813.1"/>
    <property type="molecule type" value="Genomic_DNA"/>
</dbReference>
<dbReference type="PRINTS" id="PR00344">
    <property type="entry name" value="BCTRLSENSOR"/>
</dbReference>
<dbReference type="InterPro" id="IPR005467">
    <property type="entry name" value="His_kinase_dom"/>
</dbReference>
<evidence type="ECO:0000256" key="6">
    <source>
        <dbReference type="ARBA" id="ARBA00022777"/>
    </source>
</evidence>
<dbReference type="InterPro" id="IPR001610">
    <property type="entry name" value="PAC"/>
</dbReference>
<dbReference type="SUPFAM" id="SSF47384">
    <property type="entry name" value="Homodimeric domain of signal transducing histidine kinase"/>
    <property type="match status" value="1"/>
</dbReference>
<dbReference type="InterPro" id="IPR004358">
    <property type="entry name" value="Sig_transdc_His_kin-like_C"/>
</dbReference>
<dbReference type="SMART" id="SM00448">
    <property type="entry name" value="REC"/>
    <property type="match status" value="1"/>
</dbReference>
<reference evidence="14 15" key="1">
    <citation type="submission" date="2023-07" db="EMBL/GenBank/DDBJ databases">
        <title>Sorghum-associated microbial communities from plants grown in Nebraska, USA.</title>
        <authorList>
            <person name="Schachtman D."/>
        </authorList>
    </citation>
    <scope>NUCLEOTIDE SEQUENCE [LARGE SCALE GENOMIC DNA]</scope>
    <source>
        <strain evidence="14 15">DS1781</strain>
    </source>
</reference>
<dbReference type="PROSITE" id="PS50112">
    <property type="entry name" value="PAS"/>
    <property type="match status" value="2"/>
</dbReference>
<dbReference type="InterPro" id="IPR036890">
    <property type="entry name" value="HATPase_C_sf"/>
</dbReference>
<keyword evidence="8" id="KW-0902">Two-component regulatory system</keyword>
<feature type="domain" description="Histidine kinase" evidence="10">
    <location>
        <begin position="616"/>
        <end position="846"/>
    </location>
</feature>
<dbReference type="SMART" id="SM00388">
    <property type="entry name" value="HisKA"/>
    <property type="match status" value="1"/>
</dbReference>
<keyword evidence="3 9" id="KW-0597">Phosphoprotein</keyword>
<evidence type="ECO:0000259" key="13">
    <source>
        <dbReference type="PROSITE" id="PS50113"/>
    </source>
</evidence>
<dbReference type="NCBIfam" id="TIGR00229">
    <property type="entry name" value="sensory_box"/>
    <property type="match status" value="2"/>
</dbReference>
<dbReference type="Pfam" id="PF02518">
    <property type="entry name" value="HATPase_c"/>
    <property type="match status" value="1"/>
</dbReference>
<sequence>MQATAATPSDGVTIDRLSAQLQSLRRVALAVAHPGGPGLFGALVGELAEALAVPTVFIAVFCDDACSVMRTLAVRLDGKSLKNFDYVLQGTPCAHVVGREFRYMASGVAAEFPRGSLFAAKGMDAYAAFPLRDSQGEALGLLVAMDRVPIAGGDAAHAEAMLKIVAGRAAAEIERTRTDAALRAAALAVSGARSDTVFDELVKLLATILHVEVAFIARRAADEPCQLTMLAMQYDGQVLHDIRYAIAGTPCEKVLGQQFRAYPHGLQALFPDDEEAKTQGTVSYAGYPLTALDGTPLGVVSVASRRPLTQLDRVESMLKIFAMRAAAEVERLAANEALQQSEASYRAIFETAEDAIFVHDWDSDRILDVNTKACETYGYTHEELTRLSVADVSSGVPPYTAADALRWIELAKQGHCPSFEWQRRNKDGSLHWDEVRLKAVSFNGRRHILGFAHDITERRERERALQRSEARLRATVEAAFDCVIGMDAEGRIVEFNAAAERVFGYRREAVLGRPVAEVIVPERRREAHERWIREFPITGSGPMLGRLVESTALTASGEEIPVELAVSVAESPEGNIFVGHVRDISARRDAETARLALEAQLRQAQKMEAIGQLTGGIAHDFNNILTSVIGYLVLGEERCKSVGDAVLLRQLGQAHLAAQRARDLIGQMLAFARRQRGEARVLDVAPLVRQTLRLLRATLPSSVTLDGNAGVDDFGSPLCVAIDPVQLEQVLFNLCINARDALDGAGRISVHLRAHAHERWQCASCRAPVDDGPWVELSVADGGSGIAPELQERIFDPFFSTKAPGSGSGMGLAMVHGIVHGHGGHLRLRTEPGAGSVFSVMLPRAAATPAAIPDPAPARAAAEAPALRGSVLVVEDDPMVGDFLVERLASWGLRVRLQREPQTAAAWLAEPAHETDLLVTDQTMPHMTGLQLAARARALRPTLPVVLVSGNAGSFDPQELARCGVHALLRKPIDAERLRAVLREALATGD</sequence>
<proteinExistence type="predicted"/>
<dbReference type="SUPFAM" id="SSF55781">
    <property type="entry name" value="GAF domain-like"/>
    <property type="match status" value="2"/>
</dbReference>
<dbReference type="SUPFAM" id="SSF52172">
    <property type="entry name" value="CheY-like"/>
    <property type="match status" value="1"/>
</dbReference>
<dbReference type="EC" id="2.7.13.3" evidence="2"/>
<dbReference type="SMART" id="SM00065">
    <property type="entry name" value="GAF"/>
    <property type="match status" value="2"/>
</dbReference>
<evidence type="ECO:0000256" key="8">
    <source>
        <dbReference type="ARBA" id="ARBA00023012"/>
    </source>
</evidence>
<evidence type="ECO:0000256" key="9">
    <source>
        <dbReference type="PROSITE-ProRule" id="PRU00169"/>
    </source>
</evidence>
<dbReference type="PROSITE" id="PS50110">
    <property type="entry name" value="RESPONSE_REGULATORY"/>
    <property type="match status" value="1"/>
</dbReference>
<dbReference type="SMART" id="SM00091">
    <property type="entry name" value="PAS"/>
    <property type="match status" value="2"/>
</dbReference>
<dbReference type="RefSeq" id="WP_309902189.1">
    <property type="nucleotide sequence ID" value="NZ_JAVDRF010000005.1"/>
</dbReference>
<protein>
    <recommendedName>
        <fullName evidence="2">histidine kinase</fullName>
        <ecNumber evidence="2">2.7.13.3</ecNumber>
    </recommendedName>
</protein>
<dbReference type="Gene3D" id="3.40.50.2300">
    <property type="match status" value="1"/>
</dbReference>
<evidence type="ECO:0000313" key="14">
    <source>
        <dbReference type="EMBL" id="MDR6536813.1"/>
    </source>
</evidence>
<dbReference type="PROSITE" id="PS50109">
    <property type="entry name" value="HIS_KIN"/>
    <property type="match status" value="1"/>
</dbReference>
<evidence type="ECO:0000259" key="12">
    <source>
        <dbReference type="PROSITE" id="PS50112"/>
    </source>
</evidence>
<dbReference type="InterPro" id="IPR000014">
    <property type="entry name" value="PAS"/>
</dbReference>
<evidence type="ECO:0000259" key="11">
    <source>
        <dbReference type="PROSITE" id="PS50110"/>
    </source>
</evidence>
<dbReference type="InterPro" id="IPR003018">
    <property type="entry name" value="GAF"/>
</dbReference>
<dbReference type="CDD" id="cd00082">
    <property type="entry name" value="HisKA"/>
    <property type="match status" value="1"/>
</dbReference>
<dbReference type="SMART" id="SM00387">
    <property type="entry name" value="HATPase_c"/>
    <property type="match status" value="1"/>
</dbReference>
<dbReference type="SUPFAM" id="SSF55785">
    <property type="entry name" value="PYP-like sensor domain (PAS domain)"/>
    <property type="match status" value="2"/>
</dbReference>
<evidence type="ECO:0000313" key="15">
    <source>
        <dbReference type="Proteomes" id="UP001184230"/>
    </source>
</evidence>
<dbReference type="SMART" id="SM00086">
    <property type="entry name" value="PAC"/>
    <property type="match status" value="2"/>
</dbReference>
<dbReference type="PANTHER" id="PTHR43065">
    <property type="entry name" value="SENSOR HISTIDINE KINASE"/>
    <property type="match status" value="1"/>
</dbReference>
<dbReference type="PROSITE" id="PS50113">
    <property type="entry name" value="PAC"/>
    <property type="match status" value="1"/>
</dbReference>
<evidence type="ECO:0000256" key="5">
    <source>
        <dbReference type="ARBA" id="ARBA00022741"/>
    </source>
</evidence>
<dbReference type="InterPro" id="IPR003594">
    <property type="entry name" value="HATPase_dom"/>
</dbReference>
<gene>
    <name evidence="14" type="ORF">J2739_002586</name>
</gene>
<dbReference type="Gene3D" id="3.30.450.20">
    <property type="entry name" value="PAS domain"/>
    <property type="match status" value="2"/>
</dbReference>
<dbReference type="CDD" id="cd00156">
    <property type="entry name" value="REC"/>
    <property type="match status" value="1"/>
</dbReference>
<keyword evidence="4" id="KW-0808">Transferase</keyword>
<accession>A0ABU1NED2</accession>
<feature type="domain" description="PAS" evidence="12">
    <location>
        <begin position="341"/>
        <end position="384"/>
    </location>
</feature>
<evidence type="ECO:0000256" key="4">
    <source>
        <dbReference type="ARBA" id="ARBA00022679"/>
    </source>
</evidence>
<keyword evidence="6" id="KW-0418">Kinase</keyword>
<organism evidence="14 15">
    <name type="scientific">Variovorax soli</name>
    <dbReference type="NCBI Taxonomy" id="376815"/>
    <lineage>
        <taxon>Bacteria</taxon>
        <taxon>Pseudomonadati</taxon>
        <taxon>Pseudomonadota</taxon>
        <taxon>Betaproteobacteria</taxon>
        <taxon>Burkholderiales</taxon>
        <taxon>Comamonadaceae</taxon>
        <taxon>Variovorax</taxon>
    </lineage>
</organism>
<feature type="domain" description="Response regulatory" evidence="11">
    <location>
        <begin position="870"/>
        <end position="986"/>
    </location>
</feature>
<feature type="domain" description="PAC" evidence="13">
    <location>
        <begin position="417"/>
        <end position="467"/>
    </location>
</feature>
<dbReference type="Gene3D" id="3.30.450.40">
    <property type="match status" value="1"/>
</dbReference>
<evidence type="ECO:0000256" key="2">
    <source>
        <dbReference type="ARBA" id="ARBA00012438"/>
    </source>
</evidence>
<dbReference type="Pfam" id="PF00072">
    <property type="entry name" value="Response_reg"/>
    <property type="match status" value="1"/>
</dbReference>
<dbReference type="SUPFAM" id="SSF55874">
    <property type="entry name" value="ATPase domain of HSP90 chaperone/DNA topoisomerase II/histidine kinase"/>
    <property type="match status" value="1"/>
</dbReference>
<comment type="caution">
    <text evidence="14">The sequence shown here is derived from an EMBL/GenBank/DDBJ whole genome shotgun (WGS) entry which is preliminary data.</text>
</comment>
<feature type="modified residue" description="4-aspartylphosphate" evidence="9">
    <location>
        <position position="921"/>
    </location>
</feature>
<dbReference type="InterPro" id="IPR013767">
    <property type="entry name" value="PAS_fold"/>
</dbReference>
<dbReference type="Pfam" id="PF00512">
    <property type="entry name" value="HisKA"/>
    <property type="match status" value="1"/>
</dbReference>
<dbReference type="Gene3D" id="3.30.565.10">
    <property type="entry name" value="Histidine kinase-like ATPase, C-terminal domain"/>
    <property type="match status" value="1"/>
</dbReference>
<evidence type="ECO:0000259" key="10">
    <source>
        <dbReference type="PROSITE" id="PS50109"/>
    </source>
</evidence>
<dbReference type="InterPro" id="IPR029016">
    <property type="entry name" value="GAF-like_dom_sf"/>
</dbReference>
<dbReference type="PANTHER" id="PTHR43065:SF42">
    <property type="entry name" value="TWO-COMPONENT SENSOR PPRA"/>
    <property type="match status" value="1"/>
</dbReference>
<dbReference type="InterPro" id="IPR003661">
    <property type="entry name" value="HisK_dim/P_dom"/>
</dbReference>
<dbReference type="InterPro" id="IPR036097">
    <property type="entry name" value="HisK_dim/P_sf"/>
</dbReference>
<dbReference type="InterPro" id="IPR000700">
    <property type="entry name" value="PAS-assoc_C"/>
</dbReference>
<dbReference type="InterPro" id="IPR011006">
    <property type="entry name" value="CheY-like_superfamily"/>
</dbReference>
<feature type="domain" description="PAS" evidence="12">
    <location>
        <begin position="468"/>
        <end position="529"/>
    </location>
</feature>
<dbReference type="InterPro" id="IPR035965">
    <property type="entry name" value="PAS-like_dom_sf"/>
</dbReference>
<dbReference type="CDD" id="cd00130">
    <property type="entry name" value="PAS"/>
    <property type="match status" value="2"/>
</dbReference>